<evidence type="ECO:0000256" key="2">
    <source>
        <dbReference type="ARBA" id="ARBA00023180"/>
    </source>
</evidence>
<dbReference type="Pfam" id="PF00149">
    <property type="entry name" value="Metallophos"/>
    <property type="match status" value="1"/>
</dbReference>
<organism evidence="7 8">
    <name type="scientific">Seminavis robusta</name>
    <dbReference type="NCBI Taxonomy" id="568900"/>
    <lineage>
        <taxon>Eukaryota</taxon>
        <taxon>Sar</taxon>
        <taxon>Stramenopiles</taxon>
        <taxon>Ochrophyta</taxon>
        <taxon>Bacillariophyta</taxon>
        <taxon>Bacillariophyceae</taxon>
        <taxon>Bacillariophycidae</taxon>
        <taxon>Naviculales</taxon>
        <taxon>Naviculaceae</taxon>
        <taxon>Seminavis</taxon>
    </lineage>
</organism>
<dbReference type="EMBL" id="CAICTM010000850">
    <property type="protein sequence ID" value="CAB9517366.1"/>
    <property type="molecule type" value="Genomic_DNA"/>
</dbReference>
<dbReference type="InterPro" id="IPR029052">
    <property type="entry name" value="Metallo-depent_PP-like"/>
</dbReference>
<dbReference type="InterPro" id="IPR041792">
    <property type="entry name" value="MPP_PAP"/>
</dbReference>
<feature type="region of interest" description="Disordered" evidence="3">
    <location>
        <begin position="30"/>
        <end position="54"/>
    </location>
</feature>
<dbReference type="Pfam" id="PF14008">
    <property type="entry name" value="Metallophos_C"/>
    <property type="match status" value="1"/>
</dbReference>
<feature type="chain" id="PRO_5040120604" evidence="4">
    <location>
        <begin position="27"/>
        <end position="569"/>
    </location>
</feature>
<dbReference type="InterPro" id="IPR025733">
    <property type="entry name" value="PAPs_C"/>
</dbReference>
<evidence type="ECO:0000259" key="6">
    <source>
        <dbReference type="Pfam" id="PF14008"/>
    </source>
</evidence>
<dbReference type="CDD" id="cd00839">
    <property type="entry name" value="MPP_PAPs"/>
    <property type="match status" value="1"/>
</dbReference>
<feature type="compositionally biased region" description="Basic and acidic residues" evidence="3">
    <location>
        <begin position="547"/>
        <end position="559"/>
    </location>
</feature>
<reference evidence="7" key="1">
    <citation type="submission" date="2020-06" db="EMBL/GenBank/DDBJ databases">
        <authorList>
            <consortium name="Plant Systems Biology data submission"/>
        </authorList>
    </citation>
    <scope>NUCLEOTIDE SEQUENCE</scope>
    <source>
        <strain evidence="7">D6</strain>
    </source>
</reference>
<feature type="region of interest" description="Disordered" evidence="3">
    <location>
        <begin position="540"/>
        <end position="569"/>
    </location>
</feature>
<feature type="domain" description="Calcineurin-like phosphoesterase" evidence="5">
    <location>
        <begin position="211"/>
        <end position="442"/>
    </location>
</feature>
<proteinExistence type="predicted"/>
<comment type="caution">
    <text evidence="7">The sequence shown here is derived from an EMBL/GenBank/DDBJ whole genome shotgun (WGS) entry which is preliminary data.</text>
</comment>
<dbReference type="SUPFAM" id="SSF56300">
    <property type="entry name" value="Metallo-dependent phosphatases"/>
    <property type="match status" value="1"/>
</dbReference>
<dbReference type="OrthoDB" id="45007at2759"/>
<evidence type="ECO:0000256" key="4">
    <source>
        <dbReference type="SAM" id="SignalP"/>
    </source>
</evidence>
<gene>
    <name evidence="7" type="ORF">SEMRO_851_G210900.1</name>
</gene>
<keyword evidence="2" id="KW-0325">Glycoprotein</keyword>
<evidence type="ECO:0000313" key="7">
    <source>
        <dbReference type="EMBL" id="CAB9517366.1"/>
    </source>
</evidence>
<evidence type="ECO:0000256" key="1">
    <source>
        <dbReference type="ARBA" id="ARBA00022729"/>
    </source>
</evidence>
<accession>A0A9N8EDP4</accession>
<dbReference type="Gene3D" id="3.60.21.10">
    <property type="match status" value="1"/>
</dbReference>
<feature type="signal peptide" evidence="4">
    <location>
        <begin position="1"/>
        <end position="26"/>
    </location>
</feature>
<sequence length="569" mass="64214">MGSSLQFFVSLVCLLALSLFLNRRIATDGSSATDQSHLTNHHDSPKNIITTTTNPNNTSSVFPLNLSDSAFSLDQYKTLLEEPYRSYPCQPKRIHISQLNNVHEIPFPPDETNFHNQSTLAVVSMTISFMLDHDNCADAKPKITCRQGFHRNFRPAKDKKKQQEATVGTTAHEMLRLGRRRAAAAESKIVVGATPEYSFVTPPLPHTPTAIALVGDLGQTVNSTKTMAHIFHDSRSENNNNKNPTTLLLIAGDMPYADSDPQRWHSWFDLMEPLTRSLTMHVAAGNHEIECDNVTLEIFKPYEHFFKNPNRIFEAQLEPITKEYRQSLPDQYCSTPSEFQGAYNYGNAFYSFHHGLVHFIVLSSYSDSRKGSRQYDWLVEELTLNVNRTLTPWVLVSFHSPLYTTFTGHVNEQQSIQMKQAMEPVFQEGGVNLVICGHDHGYMRSHSLLVNGTVDPTGTSPVYLTLGAAGNREQHSRGYRNETTPEDFVAMRDLRDFGYGNLLVTNATHAILNWVRDGVTKEGIDDKNVWIVNHYAPQTKSESTDLNNHEPRHHWDVNQDGHAQYATAA</sequence>
<dbReference type="InterPro" id="IPR004843">
    <property type="entry name" value="Calcineurin-like_PHP"/>
</dbReference>
<protein>
    <submittedName>
        <fullName evidence="7">Zn(2+) purple acid phosphatase</fullName>
    </submittedName>
</protein>
<dbReference type="PANTHER" id="PTHR22953:SF153">
    <property type="entry name" value="PURPLE ACID PHOSPHATASE"/>
    <property type="match status" value="1"/>
</dbReference>
<dbReference type="AlphaFoldDB" id="A0A9N8EDP4"/>
<evidence type="ECO:0000256" key="3">
    <source>
        <dbReference type="SAM" id="MobiDB-lite"/>
    </source>
</evidence>
<evidence type="ECO:0000259" key="5">
    <source>
        <dbReference type="Pfam" id="PF00149"/>
    </source>
</evidence>
<evidence type="ECO:0000313" key="8">
    <source>
        <dbReference type="Proteomes" id="UP001153069"/>
    </source>
</evidence>
<feature type="domain" description="Purple acid phosphatase C-terminal" evidence="6">
    <location>
        <begin position="460"/>
        <end position="520"/>
    </location>
</feature>
<name>A0A9N8EDP4_9STRA</name>
<keyword evidence="8" id="KW-1185">Reference proteome</keyword>
<dbReference type="GO" id="GO:0003993">
    <property type="term" value="F:acid phosphatase activity"/>
    <property type="evidence" value="ECO:0007669"/>
    <property type="project" value="InterPro"/>
</dbReference>
<dbReference type="InterPro" id="IPR039331">
    <property type="entry name" value="PAPs-like"/>
</dbReference>
<dbReference type="Proteomes" id="UP001153069">
    <property type="component" value="Unassembled WGS sequence"/>
</dbReference>
<dbReference type="PANTHER" id="PTHR22953">
    <property type="entry name" value="ACID PHOSPHATASE RELATED"/>
    <property type="match status" value="1"/>
</dbReference>
<keyword evidence="1 4" id="KW-0732">Signal</keyword>